<sequence>MKIKSPLLNRIICEIAVWSLRALYKTTRIEIRLTDPVHDPYEPNRTEECVYSVWHDSLLYPLFMNRPRSIVGLVGPHRDGDYVSNVLKALKLKAVRGSSSRGGATAIVKSMEEIKDHSLVITPDGPRGPRREMKLGCAFVAAQSGTPVIATAFSCSNAWSLQGSWTDLIVPKPFSRVYAVTGEPIYVPKDASREKIEEVTQQIQAEMDRLDKIAVALANGEDLPEQVAQTEAPKRSAA</sequence>
<dbReference type="EMBL" id="CP036267">
    <property type="protein sequence ID" value="QDT34199.1"/>
    <property type="molecule type" value="Genomic_DNA"/>
</dbReference>
<dbReference type="KEGG" id="tpol:Mal48_34590"/>
<reference evidence="2 3" key="1">
    <citation type="submission" date="2019-02" db="EMBL/GenBank/DDBJ databases">
        <title>Deep-cultivation of Planctomycetes and their phenomic and genomic characterization uncovers novel biology.</title>
        <authorList>
            <person name="Wiegand S."/>
            <person name="Jogler M."/>
            <person name="Boedeker C."/>
            <person name="Pinto D."/>
            <person name="Vollmers J."/>
            <person name="Rivas-Marin E."/>
            <person name="Kohn T."/>
            <person name="Peeters S.H."/>
            <person name="Heuer A."/>
            <person name="Rast P."/>
            <person name="Oberbeckmann S."/>
            <person name="Bunk B."/>
            <person name="Jeske O."/>
            <person name="Meyerdierks A."/>
            <person name="Storesund J.E."/>
            <person name="Kallscheuer N."/>
            <person name="Luecker S."/>
            <person name="Lage O.M."/>
            <person name="Pohl T."/>
            <person name="Merkel B.J."/>
            <person name="Hornburger P."/>
            <person name="Mueller R.-W."/>
            <person name="Bruemmer F."/>
            <person name="Labrenz M."/>
            <person name="Spormann A.M."/>
            <person name="Op den Camp H."/>
            <person name="Overmann J."/>
            <person name="Amann R."/>
            <person name="Jetten M.S.M."/>
            <person name="Mascher T."/>
            <person name="Medema M.H."/>
            <person name="Devos D.P."/>
            <person name="Kaster A.-K."/>
            <person name="Ovreas L."/>
            <person name="Rohde M."/>
            <person name="Galperin M.Y."/>
            <person name="Jogler C."/>
        </authorList>
    </citation>
    <scope>NUCLEOTIDE SEQUENCE [LARGE SCALE GENOMIC DNA]</scope>
    <source>
        <strain evidence="2 3">Mal48</strain>
    </source>
</reference>
<dbReference type="Proteomes" id="UP000315724">
    <property type="component" value="Chromosome"/>
</dbReference>
<dbReference type="InterPro" id="IPR007172">
    <property type="entry name" value="DUF374"/>
</dbReference>
<organism evidence="2 3">
    <name type="scientific">Thalassoglobus polymorphus</name>
    <dbReference type="NCBI Taxonomy" id="2527994"/>
    <lineage>
        <taxon>Bacteria</taxon>
        <taxon>Pseudomonadati</taxon>
        <taxon>Planctomycetota</taxon>
        <taxon>Planctomycetia</taxon>
        <taxon>Planctomycetales</taxon>
        <taxon>Planctomycetaceae</taxon>
        <taxon>Thalassoglobus</taxon>
    </lineage>
</organism>
<evidence type="ECO:0000313" key="2">
    <source>
        <dbReference type="EMBL" id="QDT34199.1"/>
    </source>
</evidence>
<dbReference type="OrthoDB" id="9810508at2"/>
<dbReference type="AlphaFoldDB" id="A0A517QRG7"/>
<gene>
    <name evidence="2" type="ORF">Mal48_34590</name>
</gene>
<protein>
    <recommendedName>
        <fullName evidence="1">DUF374 domain-containing protein</fullName>
    </recommendedName>
</protein>
<evidence type="ECO:0000259" key="1">
    <source>
        <dbReference type="Pfam" id="PF04028"/>
    </source>
</evidence>
<evidence type="ECO:0000313" key="3">
    <source>
        <dbReference type="Proteomes" id="UP000315724"/>
    </source>
</evidence>
<feature type="domain" description="DUF374" evidence="1">
    <location>
        <begin position="64"/>
        <end position="130"/>
    </location>
</feature>
<keyword evidence="3" id="KW-1185">Reference proteome</keyword>
<proteinExistence type="predicted"/>
<accession>A0A517QRG7</accession>
<dbReference type="CDD" id="cd07983">
    <property type="entry name" value="LPLAT_DUF374-like"/>
    <property type="match status" value="1"/>
</dbReference>
<name>A0A517QRG7_9PLAN</name>
<dbReference type="RefSeq" id="WP_145201765.1">
    <property type="nucleotide sequence ID" value="NZ_CP036267.1"/>
</dbReference>
<dbReference type="Pfam" id="PF04028">
    <property type="entry name" value="DUF374"/>
    <property type="match status" value="1"/>
</dbReference>